<evidence type="ECO:0000313" key="3">
    <source>
        <dbReference type="Proteomes" id="UP000593565"/>
    </source>
</evidence>
<evidence type="ECO:0000256" key="1">
    <source>
        <dbReference type="SAM" id="MobiDB-lite"/>
    </source>
</evidence>
<comment type="caution">
    <text evidence="2">The sequence shown here is derived from an EMBL/GenBank/DDBJ whole genome shotgun (WGS) entry which is preliminary data.</text>
</comment>
<reference evidence="2 3" key="1">
    <citation type="submission" date="2020-02" db="EMBL/GenBank/DDBJ databases">
        <title>A chromosome-scale genome assembly of the black bullhead catfish (Ameiurus melas).</title>
        <authorList>
            <person name="Wen M."/>
            <person name="Zham M."/>
            <person name="Cabau C."/>
            <person name="Klopp C."/>
            <person name="Donnadieu C."/>
            <person name="Roques C."/>
            <person name="Bouchez O."/>
            <person name="Lampietro C."/>
            <person name="Jouanno E."/>
            <person name="Herpin A."/>
            <person name="Louis A."/>
            <person name="Berthelot C."/>
            <person name="Parey E."/>
            <person name="Roest-Crollius H."/>
            <person name="Braasch I."/>
            <person name="Postlethwait J."/>
            <person name="Robinson-Rechavi M."/>
            <person name="Echchiki A."/>
            <person name="Begum T."/>
            <person name="Montfort J."/>
            <person name="Schartl M."/>
            <person name="Bobe J."/>
            <person name="Guiguen Y."/>
        </authorList>
    </citation>
    <scope>NUCLEOTIDE SEQUENCE [LARGE SCALE GENOMIC DNA]</scope>
    <source>
        <strain evidence="2">M_S1</strain>
        <tissue evidence="2">Blood</tissue>
    </source>
</reference>
<sequence>FEIPNVSTSRVKVEKNRQPFYPARSRREPGAYPGVNSRHEAMIPWMGGHTQDNLEMSVSPQHGYIFGLGEETREPGGNP</sequence>
<dbReference type="EMBL" id="JAAGNN010000023">
    <property type="protein sequence ID" value="KAF4073723.1"/>
    <property type="molecule type" value="Genomic_DNA"/>
</dbReference>
<dbReference type="Proteomes" id="UP000593565">
    <property type="component" value="Unassembled WGS sequence"/>
</dbReference>
<feature type="non-terminal residue" evidence="2">
    <location>
        <position position="1"/>
    </location>
</feature>
<protein>
    <submittedName>
        <fullName evidence="2">Uncharacterized protein</fullName>
    </submittedName>
</protein>
<organism evidence="2 3">
    <name type="scientific">Ameiurus melas</name>
    <name type="common">Black bullhead</name>
    <name type="synonym">Silurus melas</name>
    <dbReference type="NCBI Taxonomy" id="219545"/>
    <lineage>
        <taxon>Eukaryota</taxon>
        <taxon>Metazoa</taxon>
        <taxon>Chordata</taxon>
        <taxon>Craniata</taxon>
        <taxon>Vertebrata</taxon>
        <taxon>Euteleostomi</taxon>
        <taxon>Actinopterygii</taxon>
        <taxon>Neopterygii</taxon>
        <taxon>Teleostei</taxon>
        <taxon>Ostariophysi</taxon>
        <taxon>Siluriformes</taxon>
        <taxon>Ictaluridae</taxon>
        <taxon>Ameiurus</taxon>
    </lineage>
</organism>
<feature type="compositionally biased region" description="Polar residues" evidence="1">
    <location>
        <begin position="1"/>
        <end position="10"/>
    </location>
</feature>
<keyword evidence="3" id="KW-1185">Reference proteome</keyword>
<dbReference type="AlphaFoldDB" id="A0A7J5ZTJ2"/>
<proteinExistence type="predicted"/>
<name>A0A7J5ZTJ2_AMEME</name>
<gene>
    <name evidence="2" type="ORF">AMELA_G00246610</name>
</gene>
<feature type="region of interest" description="Disordered" evidence="1">
    <location>
        <begin position="1"/>
        <end position="35"/>
    </location>
</feature>
<evidence type="ECO:0000313" key="2">
    <source>
        <dbReference type="EMBL" id="KAF4073723.1"/>
    </source>
</evidence>
<accession>A0A7J5ZTJ2</accession>